<feature type="region of interest" description="Disordered" evidence="1">
    <location>
        <begin position="168"/>
        <end position="192"/>
    </location>
</feature>
<protein>
    <submittedName>
        <fullName evidence="2">Uncharacterized protein</fullName>
    </submittedName>
</protein>
<accession>A0A813I8A0</accession>
<evidence type="ECO:0000256" key="1">
    <source>
        <dbReference type="SAM" id="MobiDB-lite"/>
    </source>
</evidence>
<sequence length="192" mass="20922">MVTAEVWKRFSPAQIDHALCMARTWSGGLGGQCPRQRQGQKHDFCSLHDKKDGWKVHGRVDGAIPEKKLKEFERSNGSGAKKSETAAPSSRPKKRPAEGSEVGGTQKKAKDSAPPKAAPAAKETKEATGAKEAQAKPLKCTCGKPIHTEKCKLYRIAFQSIFVAGPRQRFQVPPPPRAPALLPPPPRPLSRF</sequence>
<feature type="region of interest" description="Disordered" evidence="1">
    <location>
        <begin position="56"/>
        <end position="140"/>
    </location>
</feature>
<evidence type="ECO:0000313" key="3">
    <source>
        <dbReference type="Proteomes" id="UP000626109"/>
    </source>
</evidence>
<organism evidence="2 3">
    <name type="scientific">Polarella glacialis</name>
    <name type="common">Dinoflagellate</name>
    <dbReference type="NCBI Taxonomy" id="89957"/>
    <lineage>
        <taxon>Eukaryota</taxon>
        <taxon>Sar</taxon>
        <taxon>Alveolata</taxon>
        <taxon>Dinophyceae</taxon>
        <taxon>Suessiales</taxon>
        <taxon>Suessiaceae</taxon>
        <taxon>Polarella</taxon>
    </lineage>
</organism>
<evidence type="ECO:0000313" key="2">
    <source>
        <dbReference type="EMBL" id="CAE8646804.1"/>
    </source>
</evidence>
<reference evidence="2" key="1">
    <citation type="submission" date="2021-02" db="EMBL/GenBank/DDBJ databases">
        <authorList>
            <person name="Dougan E. K."/>
            <person name="Rhodes N."/>
            <person name="Thang M."/>
            <person name="Chan C."/>
        </authorList>
    </citation>
    <scope>NUCLEOTIDE SEQUENCE</scope>
</reference>
<proteinExistence type="predicted"/>
<feature type="compositionally biased region" description="Basic and acidic residues" evidence="1">
    <location>
        <begin position="56"/>
        <end position="74"/>
    </location>
</feature>
<name>A0A813I8A0_POLGL</name>
<feature type="compositionally biased region" description="Pro residues" evidence="1">
    <location>
        <begin position="172"/>
        <end position="192"/>
    </location>
</feature>
<comment type="caution">
    <text evidence="2">The sequence shown here is derived from an EMBL/GenBank/DDBJ whole genome shotgun (WGS) entry which is preliminary data.</text>
</comment>
<gene>
    <name evidence="2" type="ORF">PGLA2088_LOCUS5126</name>
</gene>
<dbReference type="AlphaFoldDB" id="A0A813I8A0"/>
<dbReference type="Proteomes" id="UP000626109">
    <property type="component" value="Unassembled WGS sequence"/>
</dbReference>
<feature type="non-terminal residue" evidence="2">
    <location>
        <position position="192"/>
    </location>
</feature>
<dbReference type="EMBL" id="CAJNNW010004842">
    <property type="protein sequence ID" value="CAE8646804.1"/>
    <property type="molecule type" value="Genomic_DNA"/>
</dbReference>